<keyword evidence="1" id="KW-0677">Repeat</keyword>
<dbReference type="EMBL" id="NBSK02000002">
    <property type="protein sequence ID" value="KAJ0222086.1"/>
    <property type="molecule type" value="Genomic_DNA"/>
</dbReference>
<feature type="repeat" description="PPR" evidence="2">
    <location>
        <begin position="624"/>
        <end position="658"/>
    </location>
</feature>
<feature type="repeat" description="PPR" evidence="2">
    <location>
        <begin position="369"/>
        <end position="403"/>
    </location>
</feature>
<evidence type="ECO:0000313" key="3">
    <source>
        <dbReference type="EMBL" id="KAJ0222086.1"/>
    </source>
</evidence>
<evidence type="ECO:0000256" key="2">
    <source>
        <dbReference type="PROSITE-ProRule" id="PRU00708"/>
    </source>
</evidence>
<organism evidence="3 4">
    <name type="scientific">Lactuca sativa</name>
    <name type="common">Garden lettuce</name>
    <dbReference type="NCBI Taxonomy" id="4236"/>
    <lineage>
        <taxon>Eukaryota</taxon>
        <taxon>Viridiplantae</taxon>
        <taxon>Streptophyta</taxon>
        <taxon>Embryophyta</taxon>
        <taxon>Tracheophyta</taxon>
        <taxon>Spermatophyta</taxon>
        <taxon>Magnoliopsida</taxon>
        <taxon>eudicotyledons</taxon>
        <taxon>Gunneridae</taxon>
        <taxon>Pentapetalae</taxon>
        <taxon>asterids</taxon>
        <taxon>campanulids</taxon>
        <taxon>Asterales</taxon>
        <taxon>Asteraceae</taxon>
        <taxon>Cichorioideae</taxon>
        <taxon>Cichorieae</taxon>
        <taxon>Lactucinae</taxon>
        <taxon>Lactuca</taxon>
    </lineage>
</organism>
<protein>
    <recommendedName>
        <fullName evidence="5">Pentacotripeptide-repeat region of PRORP domain-containing protein</fullName>
    </recommendedName>
</protein>
<gene>
    <name evidence="3" type="ORF">LSAT_V11C200052600</name>
</gene>
<dbReference type="Pfam" id="PF01535">
    <property type="entry name" value="PPR"/>
    <property type="match status" value="1"/>
</dbReference>
<dbReference type="NCBIfam" id="TIGR00756">
    <property type="entry name" value="PPR"/>
    <property type="match status" value="2"/>
</dbReference>
<dbReference type="InterPro" id="IPR002885">
    <property type="entry name" value="PPR_rpt"/>
</dbReference>
<dbReference type="PROSITE" id="PS51375">
    <property type="entry name" value="PPR"/>
    <property type="match status" value="3"/>
</dbReference>
<dbReference type="Proteomes" id="UP000235145">
    <property type="component" value="Unassembled WGS sequence"/>
</dbReference>
<name>A0A9R1WGM9_LACSA</name>
<dbReference type="Pfam" id="PF13041">
    <property type="entry name" value="PPR_2"/>
    <property type="match status" value="1"/>
</dbReference>
<sequence length="838" mass="95418">MRRSYRQLRRPPLQLRLKPSILTFHPSVMLPAKTLYFCKKLFAPSFRKSSATEFGRKEILKEWRLGITVIKEMKEEGYPVNPTSVQKQIMNALHLGERERASSLLSHIGYNNHVLKPNNFLKILEYCASTPDPPFVLEIWKTMEEKGVDINNECHILMIQALCKGGYIEEAFNLMSNFEESPDLYPSLNKYNTILEASAKLKSATHASKCLDLMDHDMVGKNETTYTELLKLAVLQKNLPYVHNIWKEYAKYYNFNFISLREFIWAFTRLGDVGSACEALRHLVDLVFRGGFTIKENAEGKLVISRLDVPIPFYSNLEWDRCQTVSNVTSVPSIYENNNKDHIKIGGFDLKEVKHVGRNSNIGVVMRILRLSFADVIQACAREKNHELAEQLFVQMQNLGIKPSRGAYDGLIRVLLQEKGFHDGMKVVKLMQERNMKPLDSTLASLSARCSKDLELNLAESFLSEMSQCTTAYPYNQLLGACDTLDEPERGIQVFGKMKKLKVAPNITTYELLFSLFGNVNAPYEDGNNESRAEAAKRINAIENDMIRNGIQHSYVSIRNLLKALGSEGMISEIEHYLHVAENQLTTPGAPIYNIVLHSLVEAKEGQKAINEFKTLMSHGYHPNDVTYNIMIDCCTITGSLKSAQAFIAMMFHHGYPPQTQTYTSLIKLVLELGDFDEALVLLNQACSEGIELDALLFNTILRVANWKDRIDIIEYVMDRMHQERVPPDPDTCAHVFSAYVNRDCFTTAMEALQVMSINMLPQQDIQKYKTIFEQDFIYAEDSEADLRALNLFKDSNEIHAVALFNLRWCAMAGNQISWLTGQSHWVQQLAATNRSST</sequence>
<feature type="repeat" description="PPR" evidence="2">
    <location>
        <begin position="659"/>
        <end position="693"/>
    </location>
</feature>
<comment type="caution">
    <text evidence="3">The sequence shown here is derived from an EMBL/GenBank/DDBJ whole genome shotgun (WGS) entry which is preliminary data.</text>
</comment>
<keyword evidence="4" id="KW-1185">Reference proteome</keyword>
<proteinExistence type="predicted"/>
<dbReference type="AlphaFoldDB" id="A0A9R1WGM9"/>
<dbReference type="PANTHER" id="PTHR47859:SF1">
    <property type="entry name" value="PENTATRICOPEPTIDE REPEAT-CONTAINING PROTEIN"/>
    <property type="match status" value="1"/>
</dbReference>
<reference evidence="3 4" key="1">
    <citation type="journal article" date="2017" name="Nat. Commun.">
        <title>Genome assembly with in vitro proximity ligation data and whole-genome triplication in lettuce.</title>
        <authorList>
            <person name="Reyes-Chin-Wo S."/>
            <person name="Wang Z."/>
            <person name="Yang X."/>
            <person name="Kozik A."/>
            <person name="Arikit S."/>
            <person name="Song C."/>
            <person name="Xia L."/>
            <person name="Froenicke L."/>
            <person name="Lavelle D.O."/>
            <person name="Truco M.J."/>
            <person name="Xia R."/>
            <person name="Zhu S."/>
            <person name="Xu C."/>
            <person name="Xu H."/>
            <person name="Xu X."/>
            <person name="Cox K."/>
            <person name="Korf I."/>
            <person name="Meyers B.C."/>
            <person name="Michelmore R.W."/>
        </authorList>
    </citation>
    <scope>NUCLEOTIDE SEQUENCE [LARGE SCALE GENOMIC DNA]</scope>
    <source>
        <strain evidence="4">cv. Salinas</strain>
        <tissue evidence="3">Seedlings</tissue>
    </source>
</reference>
<dbReference type="InterPro" id="IPR011990">
    <property type="entry name" value="TPR-like_helical_dom_sf"/>
</dbReference>
<dbReference type="Gene3D" id="1.25.40.10">
    <property type="entry name" value="Tetratricopeptide repeat domain"/>
    <property type="match status" value="4"/>
</dbReference>
<evidence type="ECO:0000313" key="4">
    <source>
        <dbReference type="Proteomes" id="UP000235145"/>
    </source>
</evidence>
<dbReference type="PANTHER" id="PTHR47859">
    <property type="entry name" value="PENTATRICOPEPTIDE REPEAT-CONTAINING PROTEIN"/>
    <property type="match status" value="1"/>
</dbReference>
<accession>A0A9R1WGM9</accession>
<dbReference type="Pfam" id="PF13812">
    <property type="entry name" value="PPR_3"/>
    <property type="match status" value="3"/>
</dbReference>
<evidence type="ECO:0000256" key="1">
    <source>
        <dbReference type="ARBA" id="ARBA00022737"/>
    </source>
</evidence>
<evidence type="ECO:0008006" key="5">
    <source>
        <dbReference type="Google" id="ProtNLM"/>
    </source>
</evidence>